<protein>
    <submittedName>
        <fullName evidence="1">Uncharacterized protein</fullName>
    </submittedName>
</protein>
<reference evidence="1" key="1">
    <citation type="submission" date="2023-08" db="EMBL/GenBank/DDBJ databases">
        <authorList>
            <person name="Chen Y."/>
            <person name="Shah S."/>
            <person name="Dougan E. K."/>
            <person name="Thang M."/>
            <person name="Chan C."/>
        </authorList>
    </citation>
    <scope>NUCLEOTIDE SEQUENCE</scope>
</reference>
<accession>A0AA36MPD2</accession>
<evidence type="ECO:0000313" key="1">
    <source>
        <dbReference type="EMBL" id="CAJ1380310.1"/>
    </source>
</evidence>
<dbReference type="Proteomes" id="UP001178507">
    <property type="component" value="Unassembled WGS sequence"/>
</dbReference>
<dbReference type="EMBL" id="CAUJNA010000701">
    <property type="protein sequence ID" value="CAJ1380310.1"/>
    <property type="molecule type" value="Genomic_DNA"/>
</dbReference>
<proteinExistence type="predicted"/>
<sequence>QAIAVGSMSDDMMVPQGGGILGRFENVRTKKSAKKSVTCDAATPEYIRHDFLKPQHLPIEYVDEAANYAAASNINETRFHKGFHRRHQADIQQDAARLEHEAVREHSRQEKASAQSEAARQFREKCTFNILTGEGTGRECEFRHIGKKILNPYGNMQATFAEHDREERHRIKNSTHRFFEHPAPQKEVRTSNLFHEGLADTVKESAILGFGRSGVSRTRALSCGVADNFAHLRALPPDPDYEAPRYGNASQIILG</sequence>
<gene>
    <name evidence="1" type="ORF">EVOR1521_LOCUS8282</name>
</gene>
<evidence type="ECO:0000313" key="2">
    <source>
        <dbReference type="Proteomes" id="UP001178507"/>
    </source>
</evidence>
<comment type="caution">
    <text evidence="1">The sequence shown here is derived from an EMBL/GenBank/DDBJ whole genome shotgun (WGS) entry which is preliminary data.</text>
</comment>
<dbReference type="AlphaFoldDB" id="A0AA36MPD2"/>
<feature type="non-terminal residue" evidence="1">
    <location>
        <position position="255"/>
    </location>
</feature>
<name>A0AA36MPD2_9DINO</name>
<organism evidence="1 2">
    <name type="scientific">Effrenium voratum</name>
    <dbReference type="NCBI Taxonomy" id="2562239"/>
    <lineage>
        <taxon>Eukaryota</taxon>
        <taxon>Sar</taxon>
        <taxon>Alveolata</taxon>
        <taxon>Dinophyceae</taxon>
        <taxon>Suessiales</taxon>
        <taxon>Symbiodiniaceae</taxon>
        <taxon>Effrenium</taxon>
    </lineage>
</organism>
<keyword evidence="2" id="KW-1185">Reference proteome</keyword>